<dbReference type="Proteomes" id="UP000002051">
    <property type="component" value="Chromosome 5"/>
</dbReference>
<dbReference type="GO" id="GO:0009725">
    <property type="term" value="P:response to hormone"/>
    <property type="evidence" value="ECO:0007669"/>
    <property type="project" value="InterPro"/>
</dbReference>
<protein>
    <submittedName>
        <fullName evidence="1 2">Uncharacterized protein</fullName>
    </submittedName>
</protein>
<name>A0A072UQB6_MEDTR</name>
<keyword evidence="3" id="KW-1185">Reference proteome</keyword>
<dbReference type="STRING" id="3880.A0A072UQB6"/>
<dbReference type="GO" id="GO:0052543">
    <property type="term" value="P:callose deposition in cell wall"/>
    <property type="evidence" value="ECO:0000318"/>
    <property type="project" value="GO_Central"/>
</dbReference>
<dbReference type="GO" id="GO:0048830">
    <property type="term" value="P:adventitious root development"/>
    <property type="evidence" value="ECO:0000318"/>
    <property type="project" value="GO_Central"/>
</dbReference>
<dbReference type="GO" id="GO:0010208">
    <property type="term" value="P:pollen wall assembly"/>
    <property type="evidence" value="ECO:0000318"/>
    <property type="project" value="GO_Central"/>
</dbReference>
<evidence type="ECO:0000313" key="1">
    <source>
        <dbReference type="EMBL" id="KEH28050.1"/>
    </source>
</evidence>
<dbReference type="EnsemblPlants" id="KEH28050">
    <property type="protein sequence ID" value="KEH28050"/>
    <property type="gene ID" value="MTR_5g460910"/>
</dbReference>
<reference evidence="1 3" key="2">
    <citation type="journal article" date="2014" name="BMC Genomics">
        <title>An improved genome release (version Mt4.0) for the model legume Medicago truncatula.</title>
        <authorList>
            <person name="Tang H."/>
            <person name="Krishnakumar V."/>
            <person name="Bidwell S."/>
            <person name="Rosen B."/>
            <person name="Chan A."/>
            <person name="Zhou S."/>
            <person name="Gentzbittel L."/>
            <person name="Childs K.L."/>
            <person name="Yandell M."/>
            <person name="Gundlach H."/>
            <person name="Mayer K.F."/>
            <person name="Schwartz D.C."/>
            <person name="Town C.D."/>
        </authorList>
    </citation>
    <scope>GENOME REANNOTATION</scope>
    <source>
        <strain evidence="1">A17</strain>
        <strain evidence="2 3">cv. Jemalong A17</strain>
    </source>
</reference>
<dbReference type="GO" id="GO:0120195">
    <property type="term" value="P:positive regulation of anther dehiscence"/>
    <property type="evidence" value="ECO:0000318"/>
    <property type="project" value="GO_Central"/>
</dbReference>
<evidence type="ECO:0000313" key="2">
    <source>
        <dbReference type="EnsemblPlants" id="KEH28050"/>
    </source>
</evidence>
<evidence type="ECO:0000313" key="3">
    <source>
        <dbReference type="Proteomes" id="UP000002051"/>
    </source>
</evidence>
<dbReference type="PANTHER" id="PTHR31384">
    <property type="entry name" value="AUXIN RESPONSE FACTOR 4-RELATED"/>
    <property type="match status" value="1"/>
</dbReference>
<gene>
    <name evidence="1" type="ordered locus">MTR_5g460910</name>
</gene>
<dbReference type="PANTHER" id="PTHR31384:SF94">
    <property type="entry name" value="AUXIN RESPONSE FACTOR 17"/>
    <property type="match status" value="1"/>
</dbReference>
<dbReference type="InterPro" id="IPR044835">
    <property type="entry name" value="ARF_plant"/>
</dbReference>
<dbReference type="EMBL" id="CM001221">
    <property type="protein sequence ID" value="KEH28050.1"/>
    <property type="molecule type" value="Genomic_DNA"/>
</dbReference>
<proteinExistence type="predicted"/>
<dbReference type="GO" id="GO:0006355">
    <property type="term" value="P:regulation of DNA-templated transcription"/>
    <property type="evidence" value="ECO:0000318"/>
    <property type="project" value="GO_Central"/>
</dbReference>
<dbReference type="HOGENOM" id="CLU_827346_0_0_1"/>
<sequence length="336" mass="37358">MPSCNALFQNLLLSMMDSLRFSILPCIISAVNLFVDALTDEVFAKLLLTPLTAQEPPPPPPVVPGQEDDDGNNLVSYFKTLTTTETKSVFNISHECADLIFPKLDLEKSQIIIVTDLKSQEWGLHLREKQNTNFLAAEAGERGRNLTESAVLNAVEFADKNMEFEIGWESGMRVKLTLKKDESSNSKTYYHPKGTISTVFNYSCNVPNWRILEDGSKILQNTNIFNPWLVEACNMTALDHAQYSSPQQIPYSSPPITVPQLPPPPPASPFIAMPELPNSTMGSLNQTWLDSDTFSAGMQGARHDHLSVSDDLLPQLTGQQVRYLCNIGLQSQLETQ</sequence>
<dbReference type="GO" id="GO:0005634">
    <property type="term" value="C:nucleus"/>
    <property type="evidence" value="ECO:0000318"/>
    <property type="project" value="GO_Central"/>
</dbReference>
<reference evidence="2" key="3">
    <citation type="submission" date="2015-04" db="UniProtKB">
        <authorList>
            <consortium name="EnsemblPlants"/>
        </authorList>
    </citation>
    <scope>IDENTIFICATION</scope>
    <source>
        <strain evidence="2">cv. Jemalong A17</strain>
    </source>
</reference>
<dbReference type="AlphaFoldDB" id="A0A072UQB6"/>
<dbReference type="GO" id="GO:0000976">
    <property type="term" value="F:transcription cis-regulatory region binding"/>
    <property type="evidence" value="ECO:0000318"/>
    <property type="project" value="GO_Central"/>
</dbReference>
<reference evidence="1 3" key="1">
    <citation type="journal article" date="2011" name="Nature">
        <title>The Medicago genome provides insight into the evolution of rhizobial symbioses.</title>
        <authorList>
            <person name="Young N.D."/>
            <person name="Debelle F."/>
            <person name="Oldroyd G.E."/>
            <person name="Geurts R."/>
            <person name="Cannon S.B."/>
            <person name="Udvardi M.K."/>
            <person name="Benedito V.A."/>
            <person name="Mayer K.F."/>
            <person name="Gouzy J."/>
            <person name="Schoof H."/>
            <person name="Van de Peer Y."/>
            <person name="Proost S."/>
            <person name="Cook D.R."/>
            <person name="Meyers B.C."/>
            <person name="Spannagl M."/>
            <person name="Cheung F."/>
            <person name="De Mita S."/>
            <person name="Krishnakumar V."/>
            <person name="Gundlach H."/>
            <person name="Zhou S."/>
            <person name="Mudge J."/>
            <person name="Bharti A.K."/>
            <person name="Murray J.D."/>
            <person name="Naoumkina M.A."/>
            <person name="Rosen B."/>
            <person name="Silverstein K.A."/>
            <person name="Tang H."/>
            <person name="Rombauts S."/>
            <person name="Zhao P.X."/>
            <person name="Zhou P."/>
            <person name="Barbe V."/>
            <person name="Bardou P."/>
            <person name="Bechner M."/>
            <person name="Bellec A."/>
            <person name="Berger A."/>
            <person name="Berges H."/>
            <person name="Bidwell S."/>
            <person name="Bisseling T."/>
            <person name="Choisne N."/>
            <person name="Couloux A."/>
            <person name="Denny R."/>
            <person name="Deshpande S."/>
            <person name="Dai X."/>
            <person name="Doyle J.J."/>
            <person name="Dudez A.M."/>
            <person name="Farmer A.D."/>
            <person name="Fouteau S."/>
            <person name="Franken C."/>
            <person name="Gibelin C."/>
            <person name="Gish J."/>
            <person name="Goldstein S."/>
            <person name="Gonzalez A.J."/>
            <person name="Green P.J."/>
            <person name="Hallab A."/>
            <person name="Hartog M."/>
            <person name="Hua A."/>
            <person name="Humphray S.J."/>
            <person name="Jeong D.H."/>
            <person name="Jing Y."/>
            <person name="Jocker A."/>
            <person name="Kenton S.M."/>
            <person name="Kim D.J."/>
            <person name="Klee K."/>
            <person name="Lai H."/>
            <person name="Lang C."/>
            <person name="Lin S."/>
            <person name="Macmil S.L."/>
            <person name="Magdelenat G."/>
            <person name="Matthews L."/>
            <person name="McCorrison J."/>
            <person name="Monaghan E.L."/>
            <person name="Mun J.H."/>
            <person name="Najar F.Z."/>
            <person name="Nicholson C."/>
            <person name="Noirot C."/>
            <person name="O'Bleness M."/>
            <person name="Paule C.R."/>
            <person name="Poulain J."/>
            <person name="Prion F."/>
            <person name="Qin B."/>
            <person name="Qu C."/>
            <person name="Retzel E.F."/>
            <person name="Riddle C."/>
            <person name="Sallet E."/>
            <person name="Samain S."/>
            <person name="Samson N."/>
            <person name="Sanders I."/>
            <person name="Saurat O."/>
            <person name="Scarpelli C."/>
            <person name="Schiex T."/>
            <person name="Segurens B."/>
            <person name="Severin A.J."/>
            <person name="Sherrier D.J."/>
            <person name="Shi R."/>
            <person name="Sims S."/>
            <person name="Singer S.R."/>
            <person name="Sinharoy S."/>
            <person name="Sterck L."/>
            <person name="Viollet A."/>
            <person name="Wang B.B."/>
            <person name="Wang K."/>
            <person name="Wang M."/>
            <person name="Wang X."/>
            <person name="Warfsmann J."/>
            <person name="Weissenbach J."/>
            <person name="White D.D."/>
            <person name="White J.D."/>
            <person name="Wiley G.B."/>
            <person name="Wincker P."/>
            <person name="Xing Y."/>
            <person name="Yang L."/>
            <person name="Yao Z."/>
            <person name="Ying F."/>
            <person name="Zhai J."/>
            <person name="Zhou L."/>
            <person name="Zuber A."/>
            <person name="Denarie J."/>
            <person name="Dixon R.A."/>
            <person name="May G.D."/>
            <person name="Schwartz D.C."/>
            <person name="Rogers J."/>
            <person name="Quetier F."/>
            <person name="Town C.D."/>
            <person name="Roe B.A."/>
        </authorList>
    </citation>
    <scope>NUCLEOTIDE SEQUENCE [LARGE SCALE GENOMIC DNA]</scope>
    <source>
        <strain evidence="1">A17</strain>
        <strain evidence="2 3">cv. Jemalong A17</strain>
    </source>
</reference>
<accession>A0A072UQB6</accession>
<organism evidence="1 3">
    <name type="scientific">Medicago truncatula</name>
    <name type="common">Barrel medic</name>
    <name type="synonym">Medicago tribuloides</name>
    <dbReference type="NCBI Taxonomy" id="3880"/>
    <lineage>
        <taxon>Eukaryota</taxon>
        <taxon>Viridiplantae</taxon>
        <taxon>Streptophyta</taxon>
        <taxon>Embryophyta</taxon>
        <taxon>Tracheophyta</taxon>
        <taxon>Spermatophyta</taxon>
        <taxon>Magnoliopsida</taxon>
        <taxon>eudicotyledons</taxon>
        <taxon>Gunneridae</taxon>
        <taxon>Pentapetalae</taxon>
        <taxon>rosids</taxon>
        <taxon>fabids</taxon>
        <taxon>Fabales</taxon>
        <taxon>Fabaceae</taxon>
        <taxon>Papilionoideae</taxon>
        <taxon>50 kb inversion clade</taxon>
        <taxon>NPAAA clade</taxon>
        <taxon>Hologalegina</taxon>
        <taxon>IRL clade</taxon>
        <taxon>Trifolieae</taxon>
        <taxon>Medicago</taxon>
    </lineage>
</organism>